<accession>A0A7T3V634</accession>
<dbReference type="KEGG" id="tper:IWA51_09315"/>
<organism evidence="3 4">
    <name type="scientific">Treponema peruense</name>
    <dbReference type="NCBI Taxonomy" id="2787628"/>
    <lineage>
        <taxon>Bacteria</taxon>
        <taxon>Pseudomonadati</taxon>
        <taxon>Spirochaetota</taxon>
        <taxon>Spirochaetia</taxon>
        <taxon>Spirochaetales</taxon>
        <taxon>Treponemataceae</taxon>
        <taxon>Treponema</taxon>
    </lineage>
</organism>
<dbReference type="InterPro" id="IPR047629">
    <property type="entry name" value="IS1182_transpos"/>
</dbReference>
<keyword evidence="1" id="KW-0175">Coiled coil</keyword>
<keyword evidence="4" id="KW-1185">Reference proteome</keyword>
<evidence type="ECO:0000313" key="3">
    <source>
        <dbReference type="EMBL" id="QQA02262.1"/>
    </source>
</evidence>
<dbReference type="AlphaFoldDB" id="A0A7T3V634"/>
<gene>
    <name evidence="3" type="ORF">IWA51_09315</name>
</gene>
<dbReference type="InterPro" id="IPR025668">
    <property type="entry name" value="Tnp_DDE_dom"/>
</dbReference>
<sequence>MFVDGTKVESASNKYTFVWKKAVEKNEKKLDEKLRVFLKEVEEITDVENREYGNKDLAELGEDITVTSEEIKAVADKINKKLDEIADSINEESKDVKKKLKKAKRLIEKDYLPRKEKYEKANATFKGRNSYSKTDEDATFMRMKEDAMLNGQLKPGYNIQVGTENNFVIGYDVFPNPTDTRTLKPHLENVMNRLDCKFETIIADAGYGSEENYDYLEEKEIIGAIKYSTYEKETKRSFKKKTFNFENWNYDSNQKLYTCPAGNPVPYKKTVTKKNHSGYLQTYDVYQCDNCEGCPYRELCTKSEYGRMIQRNEHWLEQKSKVKNLLATDEYKKLMKKRSTECETVFGQIKDNQKFRRFHLRGSKKVGTEWGLLMLGYDFKQLARLS</sequence>
<evidence type="ECO:0000256" key="1">
    <source>
        <dbReference type="SAM" id="Coils"/>
    </source>
</evidence>
<dbReference type="PANTHER" id="PTHR33408:SF2">
    <property type="entry name" value="TRANSPOSASE DDE DOMAIN-CONTAINING PROTEIN"/>
    <property type="match status" value="1"/>
</dbReference>
<feature type="coiled-coil region" evidence="1">
    <location>
        <begin position="75"/>
        <end position="109"/>
    </location>
</feature>
<dbReference type="Pfam" id="PF13751">
    <property type="entry name" value="DDE_Tnp_1_6"/>
    <property type="match status" value="1"/>
</dbReference>
<reference evidence="3 4" key="1">
    <citation type="submission" date="2020-11" db="EMBL/GenBank/DDBJ databases">
        <title>Treponema Peruensis nv. sp., first commensal Treponema isolated from human feces.</title>
        <authorList>
            <person name="Belkhou C."/>
            <person name="Raes J."/>
        </authorList>
    </citation>
    <scope>NUCLEOTIDE SEQUENCE [LARGE SCALE GENOMIC DNA]</scope>
    <source>
        <strain evidence="3 4">RCC2812</strain>
    </source>
</reference>
<dbReference type="NCBIfam" id="NF033551">
    <property type="entry name" value="transpos_IS1182"/>
    <property type="match status" value="1"/>
</dbReference>
<dbReference type="EMBL" id="CP064936">
    <property type="protein sequence ID" value="QQA02262.1"/>
    <property type="molecule type" value="Genomic_DNA"/>
</dbReference>
<dbReference type="PANTHER" id="PTHR33408">
    <property type="entry name" value="TRANSPOSASE"/>
    <property type="match status" value="1"/>
</dbReference>
<name>A0A7T3V634_9SPIR</name>
<dbReference type="Proteomes" id="UP000595224">
    <property type="component" value="Chromosome"/>
</dbReference>
<protein>
    <submittedName>
        <fullName evidence="3">IS1182 family transposase</fullName>
    </submittedName>
</protein>
<feature type="domain" description="Transposase DDE" evidence="2">
    <location>
        <begin position="258"/>
        <end position="382"/>
    </location>
</feature>
<proteinExistence type="predicted"/>
<evidence type="ECO:0000313" key="4">
    <source>
        <dbReference type="Proteomes" id="UP000595224"/>
    </source>
</evidence>
<evidence type="ECO:0000259" key="2">
    <source>
        <dbReference type="Pfam" id="PF13751"/>
    </source>
</evidence>